<evidence type="ECO:0000256" key="1">
    <source>
        <dbReference type="SAM" id="SignalP"/>
    </source>
</evidence>
<dbReference type="PROSITE" id="PS51257">
    <property type="entry name" value="PROKAR_LIPOPROTEIN"/>
    <property type="match status" value="1"/>
</dbReference>
<evidence type="ECO:0000313" key="2">
    <source>
        <dbReference type="EMBL" id="RAK02712.1"/>
    </source>
</evidence>
<keyword evidence="3" id="KW-1185">Reference proteome</keyword>
<name>A0A327XAR1_LARAB</name>
<dbReference type="SUPFAM" id="SSF48452">
    <property type="entry name" value="TPR-like"/>
    <property type="match status" value="1"/>
</dbReference>
<dbReference type="InterPro" id="IPR041662">
    <property type="entry name" value="SusD-like_2"/>
</dbReference>
<gene>
    <name evidence="2" type="ORF">LX87_00832</name>
</gene>
<dbReference type="InterPro" id="IPR011990">
    <property type="entry name" value="TPR-like_helical_dom_sf"/>
</dbReference>
<evidence type="ECO:0000313" key="3">
    <source>
        <dbReference type="Proteomes" id="UP000248790"/>
    </source>
</evidence>
<dbReference type="EMBL" id="QLMC01000001">
    <property type="protein sequence ID" value="RAK02712.1"/>
    <property type="molecule type" value="Genomic_DNA"/>
</dbReference>
<reference evidence="2 3" key="1">
    <citation type="submission" date="2018-06" db="EMBL/GenBank/DDBJ databases">
        <title>Genomic Encyclopedia of Archaeal and Bacterial Type Strains, Phase II (KMG-II): from individual species to whole genera.</title>
        <authorList>
            <person name="Goeker M."/>
        </authorList>
    </citation>
    <scope>NUCLEOTIDE SEQUENCE [LARGE SCALE GENOMIC DNA]</scope>
    <source>
        <strain evidence="2 3">DSM 21851</strain>
    </source>
</reference>
<dbReference type="Gene3D" id="1.25.40.390">
    <property type="match status" value="1"/>
</dbReference>
<comment type="caution">
    <text evidence="2">The sequence shown here is derived from an EMBL/GenBank/DDBJ whole genome shotgun (WGS) entry which is preliminary data.</text>
</comment>
<proteinExistence type="predicted"/>
<organism evidence="2 3">
    <name type="scientific">Larkinella arboricola</name>
    <dbReference type="NCBI Taxonomy" id="643671"/>
    <lineage>
        <taxon>Bacteria</taxon>
        <taxon>Pseudomonadati</taxon>
        <taxon>Bacteroidota</taxon>
        <taxon>Cytophagia</taxon>
        <taxon>Cytophagales</taxon>
        <taxon>Spirosomataceae</taxon>
        <taxon>Larkinella</taxon>
    </lineage>
</organism>
<sequence length="481" mass="53332">MKFKNKLWLAALFLTLTGCNNFEEMNTDPARSSETQPEFLLASAEKRASDLMYDSYFNGRIGMELSQYWMGTDKTSDGRFLFTNEGLWSGLYAGPLMDLQEIQNYYDQHPQESNPHTLAVAEVLKAWLFHVLTDVYIDIPYSQALKGDDIPQPAFDKGKDVYAGLLASLKKQVDVLQNTASGAIRGDIIANGDPKQWVRIANALRIRIALRMADAQPAEAKTVIEEAVKNTLTSVSQDAFFPYNLTTTTNRFPYNDVERPLVEFAVTSTLVDYLKTVNDPRLPIYARPDETQGQYIGKVYGTEANAPTMIGLSKPGVVAYSGSAKGYMITYAEIAFAKAEAAARGMNVGPESAEALYQEAVKASLAQWGVTDAKVVATYLESVPYKAGNWKNVIGTQKWLALYMQGIQAWMERLRLDPKKPDGSILFINPASGSLDPDVTDVPKRLKYPSATRTNNAVNSQQATQSIGGDTQAIKNWWDIF</sequence>
<feature type="chain" id="PRO_5016355802" evidence="1">
    <location>
        <begin position="23"/>
        <end position="481"/>
    </location>
</feature>
<protein>
    <submittedName>
        <fullName evidence="2">SusD-like starch-binding protein associating with outer membrane</fullName>
    </submittedName>
</protein>
<feature type="signal peptide" evidence="1">
    <location>
        <begin position="1"/>
        <end position="22"/>
    </location>
</feature>
<keyword evidence="1" id="KW-0732">Signal</keyword>
<dbReference type="AlphaFoldDB" id="A0A327XAR1"/>
<dbReference type="OrthoDB" id="843771at2"/>
<dbReference type="Pfam" id="PF12771">
    <property type="entry name" value="SusD-like_2"/>
    <property type="match status" value="1"/>
</dbReference>
<dbReference type="RefSeq" id="WP_111626886.1">
    <property type="nucleotide sequence ID" value="NZ_QLMC01000001.1"/>
</dbReference>
<accession>A0A327XAR1</accession>
<dbReference type="Proteomes" id="UP000248790">
    <property type="component" value="Unassembled WGS sequence"/>
</dbReference>